<protein>
    <submittedName>
        <fullName evidence="2">Lysozyme</fullName>
    </submittedName>
</protein>
<reference evidence="2 3" key="1">
    <citation type="journal article" date="2016" name="Front. Microbiol.">
        <title>Genomic Resource of Rice Seed Associated Bacteria.</title>
        <authorList>
            <person name="Midha S."/>
            <person name="Bansal K."/>
            <person name="Sharma S."/>
            <person name="Kumar N."/>
            <person name="Patil P.P."/>
            <person name="Chaudhry V."/>
            <person name="Patil P.B."/>
        </authorList>
    </citation>
    <scope>NUCLEOTIDE SEQUENCE [LARGE SCALE GENOMIC DNA]</scope>
    <source>
        <strain evidence="2 3">RSA13</strain>
    </source>
</reference>
<evidence type="ECO:0000313" key="2">
    <source>
        <dbReference type="EMBL" id="KTS99188.1"/>
    </source>
</evidence>
<dbReference type="EMBL" id="LDSI01000008">
    <property type="protein sequence ID" value="KTS99188.1"/>
    <property type="molecule type" value="Genomic_DNA"/>
</dbReference>
<keyword evidence="1" id="KW-0175">Coiled coil</keyword>
<dbReference type="Pfam" id="PF03245">
    <property type="entry name" value="Phage_lysis"/>
    <property type="match status" value="1"/>
</dbReference>
<sequence length="153" mass="16810">MISKTAISLIVLLVIALLTASGTAFYYRGNAIDFKSQRDKASGELKMASATINDMQARQRDVAALDEKYTKELADAKATIDQLHDDVANGKRRLQLNATCTKQSTTATASLDDAGSARLTDSAQRNYFTLRERIETASKQIAGLQQYIKEQCN</sequence>
<evidence type="ECO:0000313" key="3">
    <source>
        <dbReference type="Proteomes" id="UP000072520"/>
    </source>
</evidence>
<dbReference type="Proteomes" id="UP000072520">
    <property type="component" value="Unassembled WGS sequence"/>
</dbReference>
<dbReference type="HAMAP" id="MF_04137">
    <property type="entry name" value="I_SPANIN_LAMBDA"/>
    <property type="match status" value="1"/>
</dbReference>
<name>A0AB34VII0_9GAMM</name>
<accession>A0AB34VII0</accession>
<gene>
    <name evidence="2" type="ORF">RSA13_06165</name>
</gene>
<dbReference type="InterPro" id="IPR004929">
    <property type="entry name" value="I-spanin"/>
</dbReference>
<evidence type="ECO:0000256" key="1">
    <source>
        <dbReference type="SAM" id="Coils"/>
    </source>
</evidence>
<comment type="caution">
    <text evidence="2">The sequence shown here is derived from an EMBL/GenBank/DDBJ whole genome shotgun (WGS) entry which is preliminary data.</text>
</comment>
<organism evidence="2 3">
    <name type="scientific">Pantoea stewartii</name>
    <dbReference type="NCBI Taxonomy" id="66269"/>
    <lineage>
        <taxon>Bacteria</taxon>
        <taxon>Pseudomonadati</taxon>
        <taxon>Pseudomonadota</taxon>
        <taxon>Gammaproteobacteria</taxon>
        <taxon>Enterobacterales</taxon>
        <taxon>Erwiniaceae</taxon>
        <taxon>Pantoea</taxon>
    </lineage>
</organism>
<dbReference type="AlphaFoldDB" id="A0AB34VII0"/>
<proteinExistence type="inferred from homology"/>
<dbReference type="GO" id="GO:0044659">
    <property type="term" value="P:viral release from host cell by cytolysis"/>
    <property type="evidence" value="ECO:0007669"/>
    <property type="project" value="InterPro"/>
</dbReference>
<feature type="coiled-coil region" evidence="1">
    <location>
        <begin position="66"/>
        <end position="93"/>
    </location>
</feature>